<evidence type="ECO:0000256" key="2">
    <source>
        <dbReference type="ARBA" id="ARBA00022692"/>
    </source>
</evidence>
<keyword evidence="6" id="KW-1185">Reference proteome</keyword>
<evidence type="ECO:0000313" key="6">
    <source>
        <dbReference type="Proteomes" id="UP001162131"/>
    </source>
</evidence>
<evidence type="ECO:0008006" key="7">
    <source>
        <dbReference type="Google" id="ProtNLM"/>
    </source>
</evidence>
<reference evidence="5" key="1">
    <citation type="submission" date="2021-09" db="EMBL/GenBank/DDBJ databases">
        <authorList>
            <consortium name="AG Swart"/>
            <person name="Singh M."/>
            <person name="Singh A."/>
            <person name="Seah K."/>
            <person name="Emmerich C."/>
        </authorList>
    </citation>
    <scope>NUCLEOTIDE SEQUENCE</scope>
    <source>
        <strain evidence="5">ATCC30299</strain>
    </source>
</reference>
<dbReference type="Proteomes" id="UP001162131">
    <property type="component" value="Unassembled WGS sequence"/>
</dbReference>
<sequence>MSHTDLEQDLIHEIYLSLPMPEENLYEKFIEIIQANLFSRELLDADLQAQSDLWEKIMLANYDKIQESQERFISSRIPKIKEIIDDKRSSNLDNALHQIAVKILEIVEFLQNDITNYIRLDGNDETQANIIAWSKSMTTTLKSTVYEDLKASKNKIISKYMKNIIKQFPVILENYINLTNKNTREHLDCYQGCQELFENYIHIQYSFTPKFVEELFSEDLEDFLDKMIDGLMTKETDQYLKEYKEQISDWKYYTNSEARESRKEAIIDFKVSLNQKFGWIPSEIMKETVFNLNKMMCKAWKTNSIQHKKYAKEIDTFTNEILEDMINGSLKPFDSSYCIDFSLIAYFLCSSALETDNPEDILIKINEITQLLNNHFDYNAIDELLKHQWIAHIDDQIEARKTMSQIWLNSSLHDKKHRYFFLFCITLVSSNLHYFVCPQLKTYGVRESNIRDFDWLRNTLKLVFQTKDFTSFSLNRQDNPIFTCQMMMKIIVKYLVKSHKLPNDSAYQIFTNYIDGYVAEITSKHNLIGLSKTIKDNFIRIKQENSETVTVCVSGFLSEDSNKDTDWLDLIELNEQGDTYDYKWMSGSVLKLILEICCNLMSWTKFTANKERKRHPHISHWKRVKEYLSRRSENAFFKLSSYINPIIGCPFSKKMTESQKAGQKLAEIIKQNAFNGSMINLVAFSLGCNVVYHCLLELSECDRKIINNVILMGGASNISGDWKRCRKAVGGRMINAYSRHDGSLKYLYRASELSNPIGLAAIDVEGIENCDLSQFIFYHMDYRKMMDLVLYEINYDGD</sequence>
<proteinExistence type="predicted"/>
<evidence type="ECO:0000256" key="3">
    <source>
        <dbReference type="ARBA" id="ARBA00022989"/>
    </source>
</evidence>
<accession>A0AAU9KDM4</accession>
<dbReference type="AlphaFoldDB" id="A0AAU9KDM4"/>
<keyword evidence="2" id="KW-0812">Transmembrane</keyword>
<keyword evidence="4" id="KW-0472">Membrane</keyword>
<dbReference type="GO" id="GO:0016020">
    <property type="term" value="C:membrane"/>
    <property type="evidence" value="ECO:0007669"/>
    <property type="project" value="UniProtKB-SubCell"/>
</dbReference>
<dbReference type="Pfam" id="PF05277">
    <property type="entry name" value="DUF726"/>
    <property type="match status" value="1"/>
</dbReference>
<gene>
    <name evidence="5" type="ORF">BSTOLATCC_MIC62579</name>
</gene>
<evidence type="ECO:0000256" key="4">
    <source>
        <dbReference type="ARBA" id="ARBA00023136"/>
    </source>
</evidence>
<name>A0AAU9KDM4_9CILI</name>
<comment type="subcellular location">
    <subcellularLocation>
        <location evidence="1">Membrane</location>
        <topology evidence="1">Multi-pass membrane protein</topology>
    </subcellularLocation>
</comment>
<evidence type="ECO:0000256" key="1">
    <source>
        <dbReference type="ARBA" id="ARBA00004141"/>
    </source>
</evidence>
<dbReference type="InterPro" id="IPR007941">
    <property type="entry name" value="DUF726"/>
</dbReference>
<dbReference type="PANTHER" id="PTHR17920">
    <property type="entry name" value="TRANSMEMBRANE AND COILED-COIL DOMAIN-CONTAINING PROTEIN 4 TMCO4"/>
    <property type="match status" value="1"/>
</dbReference>
<keyword evidence="3" id="KW-1133">Transmembrane helix</keyword>
<evidence type="ECO:0000313" key="5">
    <source>
        <dbReference type="EMBL" id="CAG9334998.1"/>
    </source>
</evidence>
<comment type="caution">
    <text evidence="5">The sequence shown here is derived from an EMBL/GenBank/DDBJ whole genome shotgun (WGS) entry which is preliminary data.</text>
</comment>
<dbReference type="PANTHER" id="PTHR17920:SF3">
    <property type="entry name" value="TRANSMEMBRANE AND COILED-COIL DOMAIN-CONTAINING PROTEIN 4"/>
    <property type="match status" value="1"/>
</dbReference>
<dbReference type="EMBL" id="CAJZBQ010000060">
    <property type="protein sequence ID" value="CAG9334998.1"/>
    <property type="molecule type" value="Genomic_DNA"/>
</dbReference>
<organism evidence="5 6">
    <name type="scientific">Blepharisma stoltei</name>
    <dbReference type="NCBI Taxonomy" id="1481888"/>
    <lineage>
        <taxon>Eukaryota</taxon>
        <taxon>Sar</taxon>
        <taxon>Alveolata</taxon>
        <taxon>Ciliophora</taxon>
        <taxon>Postciliodesmatophora</taxon>
        <taxon>Heterotrichea</taxon>
        <taxon>Heterotrichida</taxon>
        <taxon>Blepharismidae</taxon>
        <taxon>Blepharisma</taxon>
    </lineage>
</organism>
<protein>
    <recommendedName>
        <fullName evidence="7">DUF726 domain-containing protein</fullName>
    </recommendedName>
</protein>